<protein>
    <submittedName>
        <fullName evidence="7">DNA invertase Pin-like site-specific DNA recombinase</fullName>
    </submittedName>
</protein>
<dbReference type="GO" id="GO:0000150">
    <property type="term" value="F:DNA strand exchange activity"/>
    <property type="evidence" value="ECO:0007669"/>
    <property type="project" value="InterPro"/>
</dbReference>
<feature type="domain" description="Resolvase/invertase-type recombinase catalytic" evidence="6">
    <location>
        <begin position="39"/>
        <end position="148"/>
    </location>
</feature>
<dbReference type="InterPro" id="IPR036162">
    <property type="entry name" value="Resolvase-like_N_sf"/>
</dbReference>
<dbReference type="Pfam" id="PF00239">
    <property type="entry name" value="Resolvase"/>
    <property type="match status" value="1"/>
</dbReference>
<dbReference type="SMART" id="SM00857">
    <property type="entry name" value="Resolvase"/>
    <property type="match status" value="1"/>
</dbReference>
<dbReference type="EMBL" id="QKZQ01000017">
    <property type="protein sequence ID" value="PZX38298.1"/>
    <property type="molecule type" value="Genomic_DNA"/>
</dbReference>
<dbReference type="CDD" id="cd03768">
    <property type="entry name" value="SR_ResInv"/>
    <property type="match status" value="1"/>
</dbReference>
<gene>
    <name evidence="7" type="ORF">LY56_03001</name>
</gene>
<reference evidence="7 8" key="1">
    <citation type="submission" date="2018-06" db="EMBL/GenBank/DDBJ databases">
        <title>Genomic Encyclopedia of Archaeal and Bacterial Type Strains, Phase II (KMG-II): from individual species to whole genera.</title>
        <authorList>
            <person name="Goeker M."/>
        </authorList>
    </citation>
    <scope>NUCLEOTIDE SEQUENCE [LARGE SCALE GENOMIC DNA]</scope>
    <source>
        <strain evidence="7 8">DSM 13087</strain>
    </source>
</reference>
<dbReference type="PROSITE" id="PS00397">
    <property type="entry name" value="RECOMBINASES_1"/>
    <property type="match status" value="1"/>
</dbReference>
<organism evidence="7 8">
    <name type="scientific">Roseinatronobacter thiooxidans</name>
    <dbReference type="NCBI Taxonomy" id="121821"/>
    <lineage>
        <taxon>Bacteria</taxon>
        <taxon>Pseudomonadati</taxon>
        <taxon>Pseudomonadota</taxon>
        <taxon>Alphaproteobacteria</taxon>
        <taxon>Rhodobacterales</taxon>
        <taxon>Paracoccaceae</taxon>
        <taxon>Roseinatronobacter</taxon>
    </lineage>
</organism>
<dbReference type="SUPFAM" id="SSF53041">
    <property type="entry name" value="Resolvase-like"/>
    <property type="match status" value="1"/>
</dbReference>
<accession>A0A2W7PQC3</accession>
<feature type="active site" description="O-(5'-phospho-DNA)-serine intermediate" evidence="4 5">
    <location>
        <position position="46"/>
    </location>
</feature>
<dbReference type="GO" id="GO:0003677">
    <property type="term" value="F:DNA binding"/>
    <property type="evidence" value="ECO:0007669"/>
    <property type="project" value="UniProtKB-KW"/>
</dbReference>
<keyword evidence="2" id="KW-0238">DNA-binding</keyword>
<evidence type="ECO:0000256" key="2">
    <source>
        <dbReference type="ARBA" id="ARBA00023125"/>
    </source>
</evidence>
<proteinExistence type="predicted"/>
<evidence type="ECO:0000256" key="5">
    <source>
        <dbReference type="PROSITE-ProRule" id="PRU10137"/>
    </source>
</evidence>
<dbReference type="GO" id="GO:0015074">
    <property type="term" value="P:DNA integration"/>
    <property type="evidence" value="ECO:0007669"/>
    <property type="project" value="UniProtKB-KW"/>
</dbReference>
<dbReference type="InterPro" id="IPR006118">
    <property type="entry name" value="Recombinase_CS"/>
</dbReference>
<evidence type="ECO:0000313" key="7">
    <source>
        <dbReference type="EMBL" id="PZX38298.1"/>
    </source>
</evidence>
<dbReference type="AlphaFoldDB" id="A0A2W7PQC3"/>
<keyword evidence="8" id="KW-1185">Reference proteome</keyword>
<dbReference type="Gene3D" id="3.40.50.1390">
    <property type="entry name" value="Resolvase, N-terminal catalytic domain"/>
    <property type="match status" value="1"/>
</dbReference>
<evidence type="ECO:0000256" key="4">
    <source>
        <dbReference type="PIRSR" id="PIRSR606118-50"/>
    </source>
</evidence>
<dbReference type="InterPro" id="IPR006119">
    <property type="entry name" value="Resolv_N"/>
</dbReference>
<keyword evidence="1" id="KW-0229">DNA integration</keyword>
<evidence type="ECO:0000256" key="3">
    <source>
        <dbReference type="ARBA" id="ARBA00023172"/>
    </source>
</evidence>
<keyword evidence="3" id="KW-0233">DNA recombination</keyword>
<dbReference type="Proteomes" id="UP000249364">
    <property type="component" value="Unassembled WGS sequence"/>
</dbReference>
<evidence type="ECO:0000256" key="1">
    <source>
        <dbReference type="ARBA" id="ARBA00022908"/>
    </source>
</evidence>
<sequence>MKSDFRSGAGYPTDQCVHAIKSSFISDIQNCKKTVLIPLIGYARVSTEDQTPLPQSQALKSAGLTEIHEEQAPDADRAWPVLAQLLEVIDRLEAKSAFFRSLQDPIDTASPQGKFTLQGLGAAAEFERALIRQRTKPGHASARTKARVGGNPSLRAIFAAIKGRIPTWRCKPAAAFWGSLETDLVAAVLALVADRIVEDGARLVINIEAFSIDDKVISAFTLSDSALVGNVHVLDDTNNANFQSFELSVAVEGLKAMNEDGTPILTAQMESEQAYEILIAAFAENVVDGLD</sequence>
<evidence type="ECO:0000313" key="8">
    <source>
        <dbReference type="Proteomes" id="UP000249364"/>
    </source>
</evidence>
<evidence type="ECO:0000259" key="6">
    <source>
        <dbReference type="SMART" id="SM00857"/>
    </source>
</evidence>
<comment type="caution">
    <text evidence="7">The sequence shown here is derived from an EMBL/GenBank/DDBJ whole genome shotgun (WGS) entry which is preliminary data.</text>
</comment>
<name>A0A2W7PQC3_9RHOB</name>